<proteinExistence type="predicted"/>
<dbReference type="InterPro" id="IPR025559">
    <property type="entry name" value="Eis_dom"/>
</dbReference>
<dbReference type="Pfam" id="PF13530">
    <property type="entry name" value="SCP2_2"/>
    <property type="match status" value="1"/>
</dbReference>
<dbReference type="PANTHER" id="PTHR37817:SF1">
    <property type="entry name" value="N-ACETYLTRANSFERASE EIS"/>
    <property type="match status" value="1"/>
</dbReference>
<dbReference type="InterPro" id="IPR000182">
    <property type="entry name" value="GNAT_dom"/>
</dbReference>
<sequence>MEIRQLRVDEFESRVALSQFAFQYQVAPEQMEARRLAFRPEHDWGAFDEQGALMSALLLNPLEIWVQGKQFQMGGVAGVATWPEARRQGCVSKLLVHALETMRNNGQTVSMLHPFAFSFYRKYGYEMTLEYKQYKFEPHQLPSRTETPGQIKRMTEPNIELLNSIYTAYASRFNGPLVRTPEWWKDRVLTKTGRFAVYYSADNVPEGYVFYHVADKKLVINEWVSTNEVSRVALWTYISNHDSMVTEVIISVPIDDPLPFLLSDPRIKQEIVPYFMSRIVDAQGFVAQYPWAEGLQEEEVLLSLTDAHAPWNNGSYRLVWTAEGAGQLEALEDGVSTAEKDVISCDIQSLTAMLLGNRRPSFLLEVGRISGSVENVARLERHIPTKTTFLMDFF</sequence>
<dbReference type="Pfam" id="PF13527">
    <property type="entry name" value="Acetyltransf_9"/>
    <property type="match status" value="1"/>
</dbReference>
<dbReference type="PANTHER" id="PTHR37817">
    <property type="entry name" value="N-ACETYLTRANSFERASE EIS"/>
    <property type="match status" value="1"/>
</dbReference>
<dbReference type="InterPro" id="IPR016181">
    <property type="entry name" value="Acyl_CoA_acyltransferase"/>
</dbReference>
<evidence type="ECO:0000313" key="2">
    <source>
        <dbReference type="EMBL" id="BBI31139.1"/>
    </source>
</evidence>
<name>A0A3T1CZE3_9BACL</name>
<dbReference type="GO" id="GO:0030649">
    <property type="term" value="P:aminoglycoside antibiotic catabolic process"/>
    <property type="evidence" value="ECO:0007669"/>
    <property type="project" value="TreeGrafter"/>
</dbReference>
<dbReference type="SUPFAM" id="SSF55729">
    <property type="entry name" value="Acyl-CoA N-acyltransferases (Nat)"/>
    <property type="match status" value="1"/>
</dbReference>
<dbReference type="Proteomes" id="UP000289856">
    <property type="component" value="Chromosome"/>
</dbReference>
<keyword evidence="3" id="KW-1185">Reference proteome</keyword>
<evidence type="ECO:0000259" key="1">
    <source>
        <dbReference type="PROSITE" id="PS51186"/>
    </source>
</evidence>
<dbReference type="SUPFAM" id="SSF55718">
    <property type="entry name" value="SCP-like"/>
    <property type="match status" value="1"/>
</dbReference>
<dbReference type="InterPro" id="IPR036527">
    <property type="entry name" value="SCP2_sterol-bd_dom_sf"/>
</dbReference>
<dbReference type="InterPro" id="IPR041380">
    <property type="entry name" value="Acetyltransf_17"/>
</dbReference>
<organism evidence="2 3">
    <name type="scientific">Cohnella abietis</name>
    <dbReference type="NCBI Taxonomy" id="2507935"/>
    <lineage>
        <taxon>Bacteria</taxon>
        <taxon>Bacillati</taxon>
        <taxon>Bacillota</taxon>
        <taxon>Bacilli</taxon>
        <taxon>Bacillales</taxon>
        <taxon>Paenibacillaceae</taxon>
        <taxon>Cohnella</taxon>
    </lineage>
</organism>
<dbReference type="InterPro" id="IPR051554">
    <property type="entry name" value="Acetyltransferase_Eis"/>
</dbReference>
<dbReference type="Gene3D" id="3.30.1050.10">
    <property type="entry name" value="SCP2 sterol-binding domain"/>
    <property type="match status" value="1"/>
</dbReference>
<evidence type="ECO:0000313" key="3">
    <source>
        <dbReference type="Proteomes" id="UP000289856"/>
    </source>
</evidence>
<keyword evidence="2" id="KW-0808">Transferase</keyword>
<dbReference type="GO" id="GO:0034069">
    <property type="term" value="F:aminoglycoside N-acetyltransferase activity"/>
    <property type="evidence" value="ECO:0007669"/>
    <property type="project" value="TreeGrafter"/>
</dbReference>
<dbReference type="Gene3D" id="3.40.630.30">
    <property type="match status" value="2"/>
</dbReference>
<feature type="domain" description="N-acetyltransferase" evidence="1">
    <location>
        <begin position="1"/>
        <end position="147"/>
    </location>
</feature>
<gene>
    <name evidence="2" type="ORF">KCTCHS21_05380</name>
</gene>
<dbReference type="EMBL" id="AP019400">
    <property type="protein sequence ID" value="BBI31139.1"/>
    <property type="molecule type" value="Genomic_DNA"/>
</dbReference>
<dbReference type="PROSITE" id="PS51186">
    <property type="entry name" value="GNAT"/>
    <property type="match status" value="1"/>
</dbReference>
<protein>
    <submittedName>
        <fullName evidence="2">Acetyltransferase</fullName>
    </submittedName>
</protein>
<reference evidence="2 3" key="1">
    <citation type="submission" date="2019-01" db="EMBL/GenBank/DDBJ databases">
        <title>Complete genome sequence of Cohnella hallensis HS21 isolated from Korean fir (Abies koreana) rhizospheric soil.</title>
        <authorList>
            <person name="Jiang L."/>
            <person name="Kang S.W."/>
            <person name="Kim S."/>
            <person name="Jung J."/>
            <person name="Kim C.Y."/>
            <person name="Kim D.H."/>
            <person name="Kim S.W."/>
            <person name="Lee J."/>
        </authorList>
    </citation>
    <scope>NUCLEOTIDE SEQUENCE [LARGE SCALE GENOMIC DNA]</scope>
    <source>
        <strain evidence="2 3">HS21</strain>
    </source>
</reference>
<accession>A0A3T1CZE3</accession>
<dbReference type="OrthoDB" id="9768284at2"/>
<dbReference type="KEGG" id="cohn:KCTCHS21_05380"/>
<dbReference type="CDD" id="cd04301">
    <property type="entry name" value="NAT_SF"/>
    <property type="match status" value="1"/>
</dbReference>
<dbReference type="Pfam" id="PF17668">
    <property type="entry name" value="Acetyltransf_17"/>
    <property type="match status" value="1"/>
</dbReference>
<dbReference type="AlphaFoldDB" id="A0A3T1CZE3"/>